<protein>
    <submittedName>
        <fullName evidence="1">Uncharacterized protein</fullName>
    </submittedName>
</protein>
<evidence type="ECO:0000313" key="2">
    <source>
        <dbReference type="Proteomes" id="UP000662074"/>
    </source>
</evidence>
<reference evidence="1" key="2">
    <citation type="submission" date="2020-09" db="EMBL/GenBank/DDBJ databases">
        <authorList>
            <person name="Sun Q."/>
            <person name="Sedlacek I."/>
        </authorList>
    </citation>
    <scope>NUCLEOTIDE SEQUENCE</scope>
    <source>
        <strain evidence="1">CCM 8711</strain>
    </source>
</reference>
<dbReference type="AlphaFoldDB" id="A0A917N349"/>
<keyword evidence="2" id="KW-1185">Reference proteome</keyword>
<dbReference type="EMBL" id="BMDO01000014">
    <property type="protein sequence ID" value="GGI52551.1"/>
    <property type="molecule type" value="Genomic_DNA"/>
</dbReference>
<comment type="caution">
    <text evidence="1">The sequence shown here is derived from an EMBL/GenBank/DDBJ whole genome shotgun (WGS) entry which is preliminary data.</text>
</comment>
<accession>A0A917N349</accession>
<dbReference type="RefSeq" id="WP_188418663.1">
    <property type="nucleotide sequence ID" value="NZ_BMDO01000014.1"/>
</dbReference>
<evidence type="ECO:0000313" key="1">
    <source>
        <dbReference type="EMBL" id="GGI52551.1"/>
    </source>
</evidence>
<reference evidence="1" key="1">
    <citation type="journal article" date="2014" name="Int. J. Syst. Evol. Microbiol.">
        <title>Complete genome sequence of Corynebacterium casei LMG S-19264T (=DSM 44701T), isolated from a smear-ripened cheese.</title>
        <authorList>
            <consortium name="US DOE Joint Genome Institute (JGI-PGF)"/>
            <person name="Walter F."/>
            <person name="Albersmeier A."/>
            <person name="Kalinowski J."/>
            <person name="Ruckert C."/>
        </authorList>
    </citation>
    <scope>NUCLEOTIDE SEQUENCE</scope>
    <source>
        <strain evidence="1">CCM 8711</strain>
    </source>
</reference>
<proteinExistence type="predicted"/>
<organism evidence="1 2">
    <name type="scientific">Mucilaginibacter galii</name>
    <dbReference type="NCBI Taxonomy" id="2005073"/>
    <lineage>
        <taxon>Bacteria</taxon>
        <taxon>Pseudomonadati</taxon>
        <taxon>Bacteroidota</taxon>
        <taxon>Sphingobacteriia</taxon>
        <taxon>Sphingobacteriales</taxon>
        <taxon>Sphingobacteriaceae</taxon>
        <taxon>Mucilaginibacter</taxon>
    </lineage>
</organism>
<sequence>MKKQRGLKRYYSNLGLQNDFKEMTWLNFDCPEIWFDNWHIHFDWKGYGNNSFNKRKPHLDKLFRHFSLLVNMTHRIKSDFQLYAIIYDIDSSDDALCIHTPNPNNSPFPLEIEELSKASTLNNKPLNLYVKNLEGYEKLYGQTQYEAYCLLYIKGIGKPF</sequence>
<name>A0A917N349_9SPHI</name>
<dbReference type="Proteomes" id="UP000662074">
    <property type="component" value="Unassembled WGS sequence"/>
</dbReference>
<gene>
    <name evidence="1" type="ORF">GCM10011425_37630</name>
</gene>